<comment type="caution">
    <text evidence="1">The sequence shown here is derived from an EMBL/GenBank/DDBJ whole genome shotgun (WGS) entry which is preliminary data.</text>
</comment>
<dbReference type="EMBL" id="BMAW01052971">
    <property type="protein sequence ID" value="GFS88571.1"/>
    <property type="molecule type" value="Genomic_DNA"/>
</dbReference>
<dbReference type="AlphaFoldDB" id="A0A8X6N1J8"/>
<proteinExistence type="predicted"/>
<reference evidence="1" key="1">
    <citation type="submission" date="2020-08" db="EMBL/GenBank/DDBJ databases">
        <title>Multicomponent nature underlies the extraordinary mechanical properties of spider dragline silk.</title>
        <authorList>
            <person name="Kono N."/>
            <person name="Nakamura H."/>
            <person name="Mori M."/>
            <person name="Yoshida Y."/>
            <person name="Ohtoshi R."/>
            <person name="Malay A.D."/>
            <person name="Moran D.A.P."/>
            <person name="Tomita M."/>
            <person name="Numata K."/>
            <person name="Arakawa K."/>
        </authorList>
    </citation>
    <scope>NUCLEOTIDE SEQUENCE</scope>
</reference>
<dbReference type="Proteomes" id="UP000887013">
    <property type="component" value="Unassembled WGS sequence"/>
</dbReference>
<gene>
    <name evidence="1" type="ORF">NPIL_13401</name>
</gene>
<keyword evidence="2" id="KW-1185">Reference proteome</keyword>
<organism evidence="1 2">
    <name type="scientific">Nephila pilipes</name>
    <name type="common">Giant wood spider</name>
    <name type="synonym">Nephila maculata</name>
    <dbReference type="NCBI Taxonomy" id="299642"/>
    <lineage>
        <taxon>Eukaryota</taxon>
        <taxon>Metazoa</taxon>
        <taxon>Ecdysozoa</taxon>
        <taxon>Arthropoda</taxon>
        <taxon>Chelicerata</taxon>
        <taxon>Arachnida</taxon>
        <taxon>Araneae</taxon>
        <taxon>Araneomorphae</taxon>
        <taxon>Entelegynae</taxon>
        <taxon>Araneoidea</taxon>
        <taxon>Nephilidae</taxon>
        <taxon>Nephila</taxon>
    </lineage>
</organism>
<sequence>MSFLYHGTVLMPDPRLTVLIGASQPTITWMEEYWRLEAGIGLQEPEIRSISASLTGGVHQEGEARSTDHNRWIFFMGRLCYPDVRHLLFSRKPTTLAPTSSIMRRTHACLLLTSFPPTGSGLITGNECLRSWI</sequence>
<evidence type="ECO:0000313" key="1">
    <source>
        <dbReference type="EMBL" id="GFS88571.1"/>
    </source>
</evidence>
<evidence type="ECO:0000313" key="2">
    <source>
        <dbReference type="Proteomes" id="UP000887013"/>
    </source>
</evidence>
<protein>
    <submittedName>
        <fullName evidence="1">Uncharacterized protein</fullName>
    </submittedName>
</protein>
<name>A0A8X6N1J8_NEPPI</name>
<accession>A0A8X6N1J8</accession>